<keyword evidence="2" id="KW-1185">Reference proteome</keyword>
<dbReference type="PANTHER" id="PTHR13650">
    <property type="entry name" value="SPATACSIN"/>
    <property type="match status" value="1"/>
</dbReference>
<evidence type="ECO:0000313" key="1">
    <source>
        <dbReference type="EMBL" id="KAK9272515.1"/>
    </source>
</evidence>
<proteinExistence type="predicted"/>
<dbReference type="EMBL" id="JBBPBK010000013">
    <property type="protein sequence ID" value="KAK9272515.1"/>
    <property type="molecule type" value="Genomic_DNA"/>
</dbReference>
<comment type="caution">
    <text evidence="1">The sequence shown here is derived from an EMBL/GenBank/DDBJ whole genome shotgun (WGS) entry which is preliminary data.</text>
</comment>
<dbReference type="PANTHER" id="PTHR13650:SF0">
    <property type="entry name" value="SPATACSIN"/>
    <property type="match status" value="1"/>
</dbReference>
<gene>
    <name evidence="1" type="ORF">L1049_002888</name>
</gene>
<evidence type="ECO:0000313" key="2">
    <source>
        <dbReference type="Proteomes" id="UP001415857"/>
    </source>
</evidence>
<sequence>MGCSFGGEGPAILQLHKWDPSEVQLNLSEFREAFISPTRELLLLLSYQCEALLLPLITGDSINCNDPESYCHENIFCSRALAEPNRSDSKDNIPCSSGSVAMACDNDCSPASNISTSNDYPFVCDVNSLAWGLCGDTYNQHEDGAFREFLFVSGRHGVTVHAFCQPHKTIEMAKPSLEGEFEQGLWVEWGPSATLAHNVVVHECSSLCCDAPENFLDVNQTNGTGESQHKFCREDGVDELSRNSTSKRWLQTFLTKVETMECDGNVCTRFPAKPSLPCSAKVVSFSLFDSNSLLLDFLSHANSRPNKMETQKETVLDSANDTSIRSDSSSSSLQFKHDILSKFLGVGTNISYKCSRVFSSNSHHLIGFVLSLVDSVTVKASDQCERSLSKLLLAVAKLDIWGIQWVCSVKLEESLNIGLEAEWTDFRFSENLIVCLNASGLIFFYGAITGEYVSHLDVLQICGLNPQSNLQEREQSSVEGDLVPKSSDIQAEHVDEVHAKSTYQTSDSSGKRIFRRLIVASYSSLLAVVDEYGVVYVIFAGDYMPDKYYSFEKLFPHYQNLGLGMLVGWEVGGSEIGYQRVFSNLSGFHWLDFSSKRHGSFPSFDKNGNSVLQKIQDQSIQGKRGQYDLYMSGFSAASQIIDRSILSSKSPSYHMRKMFLPTERFNEDDFICFSPLGITRLIRKQHIKGKKSFQIVHSHLHVGSAVHDDKCLNSGCEMFNLQGGEETSVGEAVGCTFQGCFYLVTQGGLSVVLPSVSVSSNFLPIESIGYRHSSVSTGIGHQAGNSLEMKESNQLWSPWKIEVLDKVLLYEGPEEADHLCLENGWDLKISRMRRLQLALDYLKFDEIEQSLEMLVGVDLAEEGILRLLFAIVYLMFHKVGNDNEVSAASRLLTLATCFATKMIRKYGLVQRKKHAFIPQDVRGTWIHSLPPVLLGKVNKEMGNSRKLQEMAHYLEIIRNLQCRLSAKFKRRGPGLVDDREALSLVGTNLPQDDSHHSIFPADSVSSETPNQHELSFPVSASGFNSEKLALIPIESLDKSQLDSENFSELSLLVSQGGVLGKKVLPSENPKDMIARWEIDNLDLKTVVRDALLSGRLPLAVLQLHLHRLRDLVTDKEPRDTFTEVRDVGRVIAYDLFLKGETGLAVATLQRLGEDIENSLKQLVFGTVRRSLRMQIAEEMKRYGYLAPYEWKILERIALIERLYPSSSFWRTFLGRQKEFMGVSSSLNSTGGINLRILDLHLFNNLVIECGEIDGVVLDNADGGYWAAAAVWSNTWDQRTIDRIVLDQPFLMGVHVLWESQLEYHICHNNWEEVSKLLDMIPTSLLSDGSLQIGMDGLETAPTARCSAEFSDYGHYICSLKNWTL</sequence>
<name>A0AAP0NGM6_LIQFO</name>
<dbReference type="GO" id="GO:0005737">
    <property type="term" value="C:cytoplasm"/>
    <property type="evidence" value="ECO:0007669"/>
    <property type="project" value="TreeGrafter"/>
</dbReference>
<dbReference type="InterPro" id="IPR028103">
    <property type="entry name" value="Spatacsin"/>
</dbReference>
<accession>A0AAP0NGM6</accession>
<evidence type="ECO:0008006" key="3">
    <source>
        <dbReference type="Google" id="ProtNLM"/>
    </source>
</evidence>
<dbReference type="Proteomes" id="UP001415857">
    <property type="component" value="Unassembled WGS sequence"/>
</dbReference>
<protein>
    <recommendedName>
        <fullName evidence="3">Spatacsin C-terminal domain-containing protein</fullName>
    </recommendedName>
</protein>
<organism evidence="1 2">
    <name type="scientific">Liquidambar formosana</name>
    <name type="common">Formosan gum</name>
    <dbReference type="NCBI Taxonomy" id="63359"/>
    <lineage>
        <taxon>Eukaryota</taxon>
        <taxon>Viridiplantae</taxon>
        <taxon>Streptophyta</taxon>
        <taxon>Embryophyta</taxon>
        <taxon>Tracheophyta</taxon>
        <taxon>Spermatophyta</taxon>
        <taxon>Magnoliopsida</taxon>
        <taxon>eudicotyledons</taxon>
        <taxon>Gunneridae</taxon>
        <taxon>Pentapetalae</taxon>
        <taxon>Saxifragales</taxon>
        <taxon>Altingiaceae</taxon>
        <taxon>Liquidambar</taxon>
    </lineage>
</organism>
<reference evidence="1 2" key="1">
    <citation type="journal article" date="2024" name="Plant J.">
        <title>Genome sequences and population genomics reveal climatic adaptation and genomic divergence between two closely related sweetgum species.</title>
        <authorList>
            <person name="Xu W.Q."/>
            <person name="Ren C.Q."/>
            <person name="Zhang X.Y."/>
            <person name="Comes H.P."/>
            <person name="Liu X.H."/>
            <person name="Li Y.G."/>
            <person name="Kettle C.J."/>
            <person name="Jalonen R."/>
            <person name="Gaisberger H."/>
            <person name="Ma Y.Z."/>
            <person name="Qiu Y.X."/>
        </authorList>
    </citation>
    <scope>NUCLEOTIDE SEQUENCE [LARGE SCALE GENOMIC DNA]</scope>
    <source>
        <strain evidence="1">Hangzhou</strain>
    </source>
</reference>